<reference evidence="5 6" key="1">
    <citation type="submission" date="2015-12" db="EMBL/GenBank/DDBJ databases">
        <title>Nitrous oxide reduction kinetics distinguish bacteria harboring typical versus atypical NosZ.</title>
        <authorList>
            <person name="Yoon S."/>
            <person name="Nissen S."/>
            <person name="Park D."/>
            <person name="Sanford R.A."/>
            <person name="Loeffler F.E."/>
        </authorList>
    </citation>
    <scope>NUCLEOTIDE SEQUENCE [LARGE SCALE GENOMIC DNA]</scope>
    <source>
        <strain evidence="5 6">ATCC BAA-841</strain>
    </source>
</reference>
<name>A0A133XN30_9RHOO</name>
<dbReference type="CDD" id="cd00118">
    <property type="entry name" value="LysM"/>
    <property type="match status" value="1"/>
</dbReference>
<dbReference type="Pfam" id="PF01551">
    <property type="entry name" value="Peptidase_M23"/>
    <property type="match status" value="1"/>
</dbReference>
<proteinExistence type="inferred from homology"/>
<keyword evidence="3" id="KW-0732">Signal</keyword>
<dbReference type="Gene3D" id="2.70.70.10">
    <property type="entry name" value="Glucose Permease (Domain IIA)"/>
    <property type="match status" value="1"/>
</dbReference>
<dbReference type="EMBL" id="LODL01000005">
    <property type="protein sequence ID" value="KXB32348.1"/>
    <property type="molecule type" value="Genomic_DNA"/>
</dbReference>
<accession>A0A133XN30</accession>
<dbReference type="PANTHER" id="PTHR21666">
    <property type="entry name" value="PEPTIDASE-RELATED"/>
    <property type="match status" value="1"/>
</dbReference>
<keyword evidence="6" id="KW-1185">Reference proteome</keyword>
<evidence type="ECO:0000313" key="5">
    <source>
        <dbReference type="EMBL" id="KXB32348.1"/>
    </source>
</evidence>
<dbReference type="RefSeq" id="WP_066879723.1">
    <property type="nucleotide sequence ID" value="NZ_LODL01000005.1"/>
</dbReference>
<sequence length="309" mass="32824">MIRAFVFALPSLLLAGCFSQQPAPAVDRNSTAQSRVSQPAQPSGPGYYTVKRGDTLYRIALENGQDYKDVAAWNNLVNPSAIKEGQVLRVAPPGTTEAGGAVVSKPIASGGIIESRSLDQPVNGAQSLPADGVKREPRVGKEPYSDEAYARLNRMPEPAKPVETKVEPKPEVKPEPAPAAAAVAAGPDDVPWIWPSAAKVVTPYSESANKGLDFAGKAGDPVIAAGDGKVVYAGAGLRGYGELVIVKHNATFLSAYAHNRKILVKEGQQVTRGQRIAEMGNTDADSVKLHFEIRKQGKPVDPAQYLPKR</sequence>
<dbReference type="PROSITE" id="PS51782">
    <property type="entry name" value="LYSM"/>
    <property type="match status" value="1"/>
</dbReference>
<evidence type="ECO:0000313" key="6">
    <source>
        <dbReference type="Proteomes" id="UP000070186"/>
    </source>
</evidence>
<dbReference type="AlphaFoldDB" id="A0A133XN30"/>
<dbReference type="CDD" id="cd12797">
    <property type="entry name" value="M23_peptidase"/>
    <property type="match status" value="1"/>
</dbReference>
<dbReference type="SMART" id="SM00257">
    <property type="entry name" value="LysM"/>
    <property type="match status" value="1"/>
</dbReference>
<dbReference type="PANTHER" id="PTHR21666:SF263">
    <property type="entry name" value="MUREIN HYDROLASE ACTIVATOR NLPD"/>
    <property type="match status" value="1"/>
</dbReference>
<feature type="compositionally biased region" description="Polar residues" evidence="2">
    <location>
        <begin position="24"/>
        <end position="41"/>
    </location>
</feature>
<dbReference type="STRING" id="281362.AT959_01225"/>
<gene>
    <name evidence="5" type="ORF">AT959_01225</name>
</gene>
<dbReference type="Proteomes" id="UP000070186">
    <property type="component" value="Unassembled WGS sequence"/>
</dbReference>
<dbReference type="PROSITE" id="PS51257">
    <property type="entry name" value="PROKAR_LIPOPROTEIN"/>
    <property type="match status" value="1"/>
</dbReference>
<dbReference type="InterPro" id="IPR011055">
    <property type="entry name" value="Dup_hybrid_motif"/>
</dbReference>
<feature type="domain" description="LysM" evidence="4">
    <location>
        <begin position="46"/>
        <end position="90"/>
    </location>
</feature>
<feature type="compositionally biased region" description="Basic and acidic residues" evidence="2">
    <location>
        <begin position="132"/>
        <end position="141"/>
    </location>
</feature>
<dbReference type="Gene3D" id="3.10.350.10">
    <property type="entry name" value="LysM domain"/>
    <property type="match status" value="1"/>
</dbReference>
<feature type="chain" id="PRO_5007459829" evidence="3">
    <location>
        <begin position="26"/>
        <end position="309"/>
    </location>
</feature>
<evidence type="ECO:0000259" key="4">
    <source>
        <dbReference type="PROSITE" id="PS51782"/>
    </source>
</evidence>
<evidence type="ECO:0000256" key="1">
    <source>
        <dbReference type="ARBA" id="ARBA00038420"/>
    </source>
</evidence>
<dbReference type="InterPro" id="IPR036779">
    <property type="entry name" value="LysM_dom_sf"/>
</dbReference>
<dbReference type="GO" id="GO:0009279">
    <property type="term" value="C:cell outer membrane"/>
    <property type="evidence" value="ECO:0007669"/>
    <property type="project" value="TreeGrafter"/>
</dbReference>
<dbReference type="GO" id="GO:0004222">
    <property type="term" value="F:metalloendopeptidase activity"/>
    <property type="evidence" value="ECO:0007669"/>
    <property type="project" value="TreeGrafter"/>
</dbReference>
<evidence type="ECO:0000256" key="2">
    <source>
        <dbReference type="SAM" id="MobiDB-lite"/>
    </source>
</evidence>
<feature type="region of interest" description="Disordered" evidence="2">
    <location>
        <begin position="121"/>
        <end position="141"/>
    </location>
</feature>
<comment type="caution">
    <text evidence="5">The sequence shown here is derived from an EMBL/GenBank/DDBJ whole genome shotgun (WGS) entry which is preliminary data.</text>
</comment>
<organism evidence="5 6">
    <name type="scientific">Dechloromonas denitrificans</name>
    <dbReference type="NCBI Taxonomy" id="281362"/>
    <lineage>
        <taxon>Bacteria</taxon>
        <taxon>Pseudomonadati</taxon>
        <taxon>Pseudomonadota</taxon>
        <taxon>Betaproteobacteria</taxon>
        <taxon>Rhodocyclales</taxon>
        <taxon>Azonexaceae</taxon>
        <taxon>Dechloromonas</taxon>
    </lineage>
</organism>
<feature type="region of interest" description="Disordered" evidence="2">
    <location>
        <begin position="24"/>
        <end position="45"/>
    </location>
</feature>
<dbReference type="SUPFAM" id="SSF51261">
    <property type="entry name" value="Duplicated hybrid motif"/>
    <property type="match status" value="1"/>
</dbReference>
<dbReference type="InterPro" id="IPR016047">
    <property type="entry name" value="M23ase_b-sheet_dom"/>
</dbReference>
<feature type="signal peptide" evidence="3">
    <location>
        <begin position="1"/>
        <end position="25"/>
    </location>
</feature>
<dbReference type="InterPro" id="IPR018392">
    <property type="entry name" value="LysM"/>
</dbReference>
<dbReference type="SUPFAM" id="SSF54106">
    <property type="entry name" value="LysM domain"/>
    <property type="match status" value="1"/>
</dbReference>
<protein>
    <submittedName>
        <fullName evidence="5">Peptidase M23</fullName>
    </submittedName>
</protein>
<evidence type="ECO:0000256" key="3">
    <source>
        <dbReference type="SAM" id="SignalP"/>
    </source>
</evidence>
<dbReference type="GO" id="GO:0032153">
    <property type="term" value="C:cell division site"/>
    <property type="evidence" value="ECO:0007669"/>
    <property type="project" value="TreeGrafter"/>
</dbReference>
<dbReference type="Pfam" id="PF01476">
    <property type="entry name" value="LysM"/>
    <property type="match status" value="1"/>
</dbReference>
<comment type="similarity">
    <text evidence="1">Belongs to the E.coli NlpD/Haemophilus LppB family.</text>
</comment>
<dbReference type="InterPro" id="IPR050570">
    <property type="entry name" value="Cell_wall_metabolism_enzyme"/>
</dbReference>